<evidence type="ECO:0000313" key="5">
    <source>
        <dbReference type="Proteomes" id="UP001165085"/>
    </source>
</evidence>
<evidence type="ECO:0000256" key="1">
    <source>
        <dbReference type="ARBA" id="ARBA00022614"/>
    </source>
</evidence>
<keyword evidence="3" id="KW-0040">ANK repeat</keyword>
<dbReference type="PROSITE" id="PS50088">
    <property type="entry name" value="ANK_REPEAT"/>
    <property type="match status" value="1"/>
</dbReference>
<dbReference type="AlphaFoldDB" id="A0A9W7BZ69"/>
<dbReference type="Pfam" id="PF00023">
    <property type="entry name" value="Ank"/>
    <property type="match status" value="1"/>
</dbReference>
<dbReference type="Proteomes" id="UP001165085">
    <property type="component" value="Unassembled WGS sequence"/>
</dbReference>
<dbReference type="InterPro" id="IPR002110">
    <property type="entry name" value="Ankyrin_rpt"/>
</dbReference>
<evidence type="ECO:0000313" key="4">
    <source>
        <dbReference type="EMBL" id="GMH99036.1"/>
    </source>
</evidence>
<keyword evidence="2" id="KW-0677">Repeat</keyword>
<comment type="caution">
    <text evidence="4">The sequence shown here is derived from an EMBL/GenBank/DDBJ whole genome shotgun (WGS) entry which is preliminary data.</text>
</comment>
<name>A0A9W7BZ69_9STRA</name>
<dbReference type="PANTHER" id="PTHR46652:SF3">
    <property type="entry name" value="LEUCINE-RICH REPEAT-CONTAINING PROTEIN 9"/>
    <property type="match status" value="1"/>
</dbReference>
<dbReference type="EMBL" id="BRXY01000538">
    <property type="protein sequence ID" value="GMH99036.1"/>
    <property type="molecule type" value="Genomic_DNA"/>
</dbReference>
<keyword evidence="5" id="KW-1185">Reference proteome</keyword>
<dbReference type="SUPFAM" id="SSF52058">
    <property type="entry name" value="L domain-like"/>
    <property type="match status" value="1"/>
</dbReference>
<dbReference type="SUPFAM" id="SSF48403">
    <property type="entry name" value="Ankyrin repeat"/>
    <property type="match status" value="1"/>
</dbReference>
<evidence type="ECO:0000256" key="2">
    <source>
        <dbReference type="ARBA" id="ARBA00022737"/>
    </source>
</evidence>
<dbReference type="InterPro" id="IPR032675">
    <property type="entry name" value="LRR_dom_sf"/>
</dbReference>
<dbReference type="OrthoDB" id="190727at2759"/>
<protein>
    <submittedName>
        <fullName evidence="4">Uncharacterized protein</fullName>
    </submittedName>
</protein>
<dbReference type="Gene3D" id="1.25.40.20">
    <property type="entry name" value="Ankyrin repeat-containing domain"/>
    <property type="match status" value="1"/>
</dbReference>
<dbReference type="PROSITE" id="PS50297">
    <property type="entry name" value="ANK_REP_REGION"/>
    <property type="match status" value="1"/>
</dbReference>
<gene>
    <name evidence="4" type="ORF">TrST_g8312</name>
</gene>
<dbReference type="InterPro" id="IPR050836">
    <property type="entry name" value="SDS22/Internalin_LRR"/>
</dbReference>
<dbReference type="InterPro" id="IPR036770">
    <property type="entry name" value="Ankyrin_rpt-contain_sf"/>
</dbReference>
<evidence type="ECO:0000256" key="3">
    <source>
        <dbReference type="PROSITE-ProRule" id="PRU00023"/>
    </source>
</evidence>
<reference evidence="5" key="1">
    <citation type="journal article" date="2023" name="Commun. Biol.">
        <title>Genome analysis of Parmales, the sister group of diatoms, reveals the evolutionary specialization of diatoms from phago-mixotrophs to photoautotrophs.</title>
        <authorList>
            <person name="Ban H."/>
            <person name="Sato S."/>
            <person name="Yoshikawa S."/>
            <person name="Yamada K."/>
            <person name="Nakamura Y."/>
            <person name="Ichinomiya M."/>
            <person name="Sato N."/>
            <person name="Blanc-Mathieu R."/>
            <person name="Endo H."/>
            <person name="Kuwata A."/>
            <person name="Ogata H."/>
        </authorList>
    </citation>
    <scope>NUCLEOTIDE SEQUENCE [LARGE SCALE GENOMIC DNA]</scope>
    <source>
        <strain evidence="5">NIES 3701</strain>
    </source>
</reference>
<proteinExistence type="predicted"/>
<dbReference type="PANTHER" id="PTHR46652">
    <property type="entry name" value="LEUCINE-RICH REPEAT AND IQ DOMAIN-CONTAINING PROTEIN 1-RELATED"/>
    <property type="match status" value="1"/>
</dbReference>
<dbReference type="Gene3D" id="3.80.10.10">
    <property type="entry name" value="Ribonuclease Inhibitor"/>
    <property type="match status" value="1"/>
</dbReference>
<accession>A0A9W7BZ69</accession>
<sequence>MELGSSTCINRLNGRVPPPEIEPILPTPEEEKLAVEAATSPKRKTTTTIMVNKDKQTEAEKPPVAVNTEKPHPDLEFVYDTKKLSDNEVHKVITITHKHQTKIGLRLCTKLTQEVFDRLGTCPFLRYCDLLRTNCHRITTLNNCQHLLELNIRYTKVTDLEPISTLPKLRFLDAGSTKVKSCACLAKLGGSIKTLYLDDTECESIDEVAESCVNLEVLNVGFSNIPPSLRPNVQKLMKAKSRSYLFYKHIFDSRPDKMGSLVQEGLDVNSRPNEKLGGEGSLSEGYYIKNCHQATRYFRFDHGSNPMRPTALHLACFIGDFESVKMLVSLGANPKLRCWFGKCNPYNGQLKIQDVDATPADVVRICMREEIYRTLKLMRENDVLDWKEQCLQLQHELLCALEGLDPLEHPVERGYD</sequence>
<keyword evidence="1" id="KW-0433">Leucine-rich repeat</keyword>
<feature type="repeat" description="ANK" evidence="3">
    <location>
        <begin position="307"/>
        <end position="333"/>
    </location>
</feature>
<organism evidence="4 5">
    <name type="scientific">Triparma strigata</name>
    <dbReference type="NCBI Taxonomy" id="1606541"/>
    <lineage>
        <taxon>Eukaryota</taxon>
        <taxon>Sar</taxon>
        <taxon>Stramenopiles</taxon>
        <taxon>Ochrophyta</taxon>
        <taxon>Bolidophyceae</taxon>
        <taxon>Parmales</taxon>
        <taxon>Triparmaceae</taxon>
        <taxon>Triparma</taxon>
    </lineage>
</organism>